<keyword evidence="5 6" id="KW-0472">Membrane</keyword>
<keyword evidence="3 6" id="KW-0812">Transmembrane</keyword>
<dbReference type="GO" id="GO:0005412">
    <property type="term" value="F:D-glucose:sodium symporter activity"/>
    <property type="evidence" value="ECO:0007669"/>
    <property type="project" value="TreeGrafter"/>
</dbReference>
<evidence type="ECO:0000256" key="2">
    <source>
        <dbReference type="ARBA" id="ARBA00006434"/>
    </source>
</evidence>
<gene>
    <name evidence="7" type="ORF">S12H4_29446</name>
</gene>
<comment type="caution">
    <text evidence="7">The sequence shown here is derived from an EMBL/GenBank/DDBJ whole genome shotgun (WGS) entry which is preliminary data.</text>
</comment>
<dbReference type="GO" id="GO:0005886">
    <property type="term" value="C:plasma membrane"/>
    <property type="evidence" value="ECO:0007669"/>
    <property type="project" value="TreeGrafter"/>
</dbReference>
<comment type="similarity">
    <text evidence="2">Belongs to the sodium:solute symporter (SSF) (TC 2.A.21) family.</text>
</comment>
<dbReference type="InterPro" id="IPR038377">
    <property type="entry name" value="Na/Glc_symporter_sf"/>
</dbReference>
<organism evidence="7">
    <name type="scientific">marine sediment metagenome</name>
    <dbReference type="NCBI Taxonomy" id="412755"/>
    <lineage>
        <taxon>unclassified sequences</taxon>
        <taxon>metagenomes</taxon>
        <taxon>ecological metagenomes</taxon>
    </lineage>
</organism>
<accession>X1SX44</accession>
<evidence type="ECO:0000256" key="4">
    <source>
        <dbReference type="ARBA" id="ARBA00022989"/>
    </source>
</evidence>
<name>X1SX44_9ZZZZ</name>
<reference evidence="7" key="1">
    <citation type="journal article" date="2014" name="Front. Microbiol.">
        <title>High frequency of phylogenetically diverse reductive dehalogenase-homologous genes in deep subseafloor sedimentary metagenomes.</title>
        <authorList>
            <person name="Kawai M."/>
            <person name="Futagami T."/>
            <person name="Toyoda A."/>
            <person name="Takaki Y."/>
            <person name="Nishi S."/>
            <person name="Hori S."/>
            <person name="Arai W."/>
            <person name="Tsubouchi T."/>
            <person name="Morono Y."/>
            <person name="Uchiyama I."/>
            <person name="Ito T."/>
            <person name="Fujiyama A."/>
            <person name="Inagaki F."/>
            <person name="Takami H."/>
        </authorList>
    </citation>
    <scope>NUCLEOTIDE SEQUENCE</scope>
    <source>
        <strain evidence="7">Expedition CK06-06</strain>
    </source>
</reference>
<evidence type="ECO:0000313" key="7">
    <source>
        <dbReference type="EMBL" id="GAI97498.1"/>
    </source>
</evidence>
<dbReference type="EMBL" id="BARW01016988">
    <property type="protein sequence ID" value="GAI97498.1"/>
    <property type="molecule type" value="Genomic_DNA"/>
</dbReference>
<feature type="non-terminal residue" evidence="7">
    <location>
        <position position="73"/>
    </location>
</feature>
<protein>
    <recommendedName>
        <fullName evidence="8">Sodium:proline symporter</fullName>
    </recommendedName>
</protein>
<keyword evidence="4 6" id="KW-1133">Transmembrane helix</keyword>
<evidence type="ECO:0000256" key="3">
    <source>
        <dbReference type="ARBA" id="ARBA00022692"/>
    </source>
</evidence>
<sequence length="73" mass="7976">MLAWPDIVIIIGYFVIVLSLGAYFSRYMKSQKDFFLAGKKMPWWIAACSLQATDIGPETYIGVTGIVAASGLA</sequence>
<dbReference type="PROSITE" id="PS50283">
    <property type="entry name" value="NA_SOLUT_SYMP_3"/>
    <property type="match status" value="1"/>
</dbReference>
<dbReference type="AlphaFoldDB" id="X1SX44"/>
<dbReference type="PANTHER" id="PTHR11819:SF195">
    <property type="entry name" value="SODIUM_GLUCOSE COTRANSPORTER 4"/>
    <property type="match status" value="1"/>
</dbReference>
<comment type="subcellular location">
    <subcellularLocation>
        <location evidence="1">Membrane</location>
        <topology evidence="1">Multi-pass membrane protein</topology>
    </subcellularLocation>
</comment>
<dbReference type="Gene3D" id="1.20.1730.10">
    <property type="entry name" value="Sodium/glucose cotransporter"/>
    <property type="match status" value="1"/>
</dbReference>
<evidence type="ECO:0000256" key="6">
    <source>
        <dbReference type="SAM" id="Phobius"/>
    </source>
</evidence>
<dbReference type="InterPro" id="IPR001734">
    <property type="entry name" value="Na/solute_symporter"/>
</dbReference>
<dbReference type="Pfam" id="PF00474">
    <property type="entry name" value="SSF"/>
    <property type="match status" value="1"/>
</dbReference>
<evidence type="ECO:0000256" key="1">
    <source>
        <dbReference type="ARBA" id="ARBA00004141"/>
    </source>
</evidence>
<dbReference type="PANTHER" id="PTHR11819">
    <property type="entry name" value="SOLUTE CARRIER FAMILY 5"/>
    <property type="match status" value="1"/>
</dbReference>
<evidence type="ECO:0008006" key="8">
    <source>
        <dbReference type="Google" id="ProtNLM"/>
    </source>
</evidence>
<feature type="transmembrane region" description="Helical" evidence="6">
    <location>
        <begin position="6"/>
        <end position="24"/>
    </location>
</feature>
<evidence type="ECO:0000256" key="5">
    <source>
        <dbReference type="ARBA" id="ARBA00023136"/>
    </source>
</evidence>
<proteinExistence type="inferred from homology"/>